<dbReference type="OrthoDB" id="178074at2157"/>
<gene>
    <name evidence="3" type="ORF">SAMN04487949_1439</name>
</gene>
<proteinExistence type="predicted"/>
<evidence type="ECO:0000313" key="3">
    <source>
        <dbReference type="EMBL" id="SDM37183.1"/>
    </source>
</evidence>
<dbReference type="Proteomes" id="UP000199451">
    <property type="component" value="Unassembled WGS sequence"/>
</dbReference>
<dbReference type="RefSeq" id="WP_089695795.1">
    <property type="nucleotide sequence ID" value="NZ_FNHL01000002.1"/>
</dbReference>
<evidence type="ECO:0000256" key="1">
    <source>
        <dbReference type="SAM" id="Phobius"/>
    </source>
</evidence>
<dbReference type="InterPro" id="IPR018649">
    <property type="entry name" value="SHOCT"/>
</dbReference>
<protein>
    <submittedName>
        <fullName evidence="3">Short C-terminal domain-containing protein</fullName>
    </submittedName>
</protein>
<evidence type="ECO:0000313" key="4">
    <source>
        <dbReference type="Proteomes" id="UP000199451"/>
    </source>
</evidence>
<organism evidence="3 4">
    <name type="scientific">Halogranum gelatinilyticum</name>
    <dbReference type="NCBI Taxonomy" id="660521"/>
    <lineage>
        <taxon>Archaea</taxon>
        <taxon>Methanobacteriati</taxon>
        <taxon>Methanobacteriota</taxon>
        <taxon>Stenosarchaea group</taxon>
        <taxon>Halobacteria</taxon>
        <taxon>Halobacteriales</taxon>
        <taxon>Haloferacaceae</taxon>
    </lineage>
</organism>
<dbReference type="STRING" id="660521.SAMN04487949_1439"/>
<name>A0A1G9SNU1_9EURY</name>
<accession>A0A1G9SNU1</accession>
<keyword evidence="4" id="KW-1185">Reference proteome</keyword>
<dbReference type="AlphaFoldDB" id="A0A1G9SNU1"/>
<feature type="transmembrane region" description="Helical" evidence="1">
    <location>
        <begin position="36"/>
        <end position="56"/>
    </location>
</feature>
<keyword evidence="1" id="KW-0472">Membrane</keyword>
<evidence type="ECO:0000259" key="2">
    <source>
        <dbReference type="Pfam" id="PF09851"/>
    </source>
</evidence>
<feature type="domain" description="SHOCT" evidence="2">
    <location>
        <begin position="92"/>
        <end position="119"/>
    </location>
</feature>
<reference evidence="4" key="1">
    <citation type="submission" date="2016-10" db="EMBL/GenBank/DDBJ databases">
        <authorList>
            <person name="Varghese N."/>
            <person name="Submissions S."/>
        </authorList>
    </citation>
    <scope>NUCLEOTIDE SEQUENCE [LARGE SCALE GENOMIC DNA]</scope>
    <source>
        <strain evidence="4">CGMCC 1.10119</strain>
    </source>
</reference>
<dbReference type="EMBL" id="FNHL01000002">
    <property type="protein sequence ID" value="SDM37183.1"/>
    <property type="molecule type" value="Genomic_DNA"/>
</dbReference>
<keyword evidence="1" id="KW-1133">Transmembrane helix</keyword>
<dbReference type="Pfam" id="PF09851">
    <property type="entry name" value="SHOCT"/>
    <property type="match status" value="1"/>
</dbReference>
<feature type="transmembrane region" description="Helical" evidence="1">
    <location>
        <begin position="12"/>
        <end position="30"/>
    </location>
</feature>
<sequence length="141" mass="16316">MDEQTPSERLRDNATEIASLLVTGFWLAALLTGQSWWLGALIVGYVVVVPIVSLLFGDSETERDWWDDLWDSNVVVGTTDEMDDEPDEVSETPLETLRRRYAAGELTDEQFERKLERLLETETLEDAEERVARERLREREL</sequence>
<keyword evidence="1" id="KW-0812">Transmembrane</keyword>